<dbReference type="EMBL" id="FNMX01000008">
    <property type="protein sequence ID" value="SDW91651.1"/>
    <property type="molecule type" value="Genomic_DNA"/>
</dbReference>
<comment type="caution">
    <text evidence="2">The sequence shown here is derived from an EMBL/GenBank/DDBJ whole genome shotgun (WGS) entry which is preliminary data.</text>
</comment>
<dbReference type="AlphaFoldDB" id="A0AAX2DQL4"/>
<organism evidence="2 3">
    <name type="scientific">Listeria ivanovii</name>
    <dbReference type="NCBI Taxonomy" id="1638"/>
    <lineage>
        <taxon>Bacteria</taxon>
        <taxon>Bacillati</taxon>
        <taxon>Bacillota</taxon>
        <taxon>Bacilli</taxon>
        <taxon>Bacillales</taxon>
        <taxon>Listeriaceae</taxon>
        <taxon>Listeria</taxon>
    </lineage>
</organism>
<keyword evidence="1" id="KW-0812">Transmembrane</keyword>
<evidence type="ECO:0000313" key="3">
    <source>
        <dbReference type="Proteomes" id="UP000183610"/>
    </source>
</evidence>
<feature type="transmembrane region" description="Helical" evidence="1">
    <location>
        <begin position="28"/>
        <end position="46"/>
    </location>
</feature>
<name>A0AAX2DQL4_LISIV</name>
<accession>A0AAX2DQL4</accession>
<proteinExistence type="predicted"/>
<evidence type="ECO:0000256" key="1">
    <source>
        <dbReference type="SAM" id="Phobius"/>
    </source>
</evidence>
<keyword evidence="1" id="KW-1133">Transmembrane helix</keyword>
<reference evidence="2 3" key="1">
    <citation type="submission" date="2016-10" db="EMBL/GenBank/DDBJ databases">
        <authorList>
            <person name="Varghese N."/>
            <person name="Submissions S."/>
        </authorList>
    </citation>
    <scope>NUCLEOTIDE SEQUENCE [LARGE SCALE GENOMIC DNA]</scope>
    <source>
        <strain evidence="2 3">ATCC 49954</strain>
    </source>
</reference>
<keyword evidence="1" id="KW-0472">Membrane</keyword>
<protein>
    <submittedName>
        <fullName evidence="2">Uncharacterized protein</fullName>
    </submittedName>
</protein>
<dbReference type="Proteomes" id="UP000183610">
    <property type="component" value="Unassembled WGS sequence"/>
</dbReference>
<gene>
    <name evidence="2" type="ORF">SAMN05421782_10834</name>
</gene>
<evidence type="ECO:0000313" key="2">
    <source>
        <dbReference type="EMBL" id="SDW91651.1"/>
    </source>
</evidence>
<sequence length="59" mass="6402">MWGFVLYLLSGLVSSIVSVTILDSKISTIKKIIGGLFFLGLGAILLKNAWESGKIVFGW</sequence>